<evidence type="ECO:0000313" key="4">
    <source>
        <dbReference type="EMBL" id="NKE73249.1"/>
    </source>
</evidence>
<reference evidence="4 5" key="1">
    <citation type="journal article" date="2020" name="Nature">
        <title>Bacterial chemolithoautotrophy via manganese oxidation.</title>
        <authorList>
            <person name="Yu H."/>
            <person name="Leadbetter J.R."/>
        </authorList>
    </citation>
    <scope>NUCLEOTIDE SEQUENCE [LARGE SCALE GENOMIC DNA]</scope>
    <source>
        <strain evidence="4 5">Mn-1</strain>
    </source>
</reference>
<feature type="transmembrane region" description="Helical" evidence="2">
    <location>
        <begin position="132"/>
        <end position="151"/>
    </location>
</feature>
<dbReference type="EMBL" id="VTOW01000005">
    <property type="protein sequence ID" value="NKE73249.1"/>
    <property type="molecule type" value="Genomic_DNA"/>
</dbReference>
<keyword evidence="4" id="KW-0012">Acyltransferase</keyword>
<evidence type="ECO:0000256" key="2">
    <source>
        <dbReference type="SAM" id="Phobius"/>
    </source>
</evidence>
<dbReference type="AlphaFoldDB" id="A0A7X6DU77"/>
<feature type="transmembrane region" description="Helical" evidence="2">
    <location>
        <begin position="68"/>
        <end position="86"/>
    </location>
</feature>
<keyword evidence="4" id="KW-0808">Transferase</keyword>
<feature type="transmembrane region" description="Helical" evidence="2">
    <location>
        <begin position="205"/>
        <end position="225"/>
    </location>
</feature>
<feature type="region of interest" description="Disordered" evidence="1">
    <location>
        <begin position="1"/>
        <end position="22"/>
    </location>
</feature>
<gene>
    <name evidence="4" type="ORF">MNODULE_21050</name>
</gene>
<dbReference type="RefSeq" id="WP_168063180.1">
    <property type="nucleotide sequence ID" value="NZ_VTOW01000005.1"/>
</dbReference>
<evidence type="ECO:0000313" key="5">
    <source>
        <dbReference type="Proteomes" id="UP000534783"/>
    </source>
</evidence>
<accession>A0A7X6DU77</accession>
<dbReference type="InterPro" id="IPR012429">
    <property type="entry name" value="HGSNAT_cat"/>
</dbReference>
<keyword evidence="5" id="KW-1185">Reference proteome</keyword>
<feature type="transmembrane region" description="Helical" evidence="2">
    <location>
        <begin position="160"/>
        <end position="185"/>
    </location>
</feature>
<keyword evidence="2" id="KW-1133">Transmembrane helix</keyword>
<name>A0A7X6DU77_9BACT</name>
<evidence type="ECO:0000256" key="1">
    <source>
        <dbReference type="SAM" id="MobiDB-lite"/>
    </source>
</evidence>
<keyword evidence="2" id="KW-0472">Membrane</keyword>
<organism evidence="4 5">
    <name type="scientific">Candidatus Manganitrophus noduliformans</name>
    <dbReference type="NCBI Taxonomy" id="2606439"/>
    <lineage>
        <taxon>Bacteria</taxon>
        <taxon>Pseudomonadati</taxon>
        <taxon>Nitrospirota</taxon>
        <taxon>Nitrospiria</taxon>
        <taxon>Candidatus Troglogloeales</taxon>
        <taxon>Candidatus Manganitrophaceae</taxon>
        <taxon>Candidatus Manganitrophus</taxon>
    </lineage>
</organism>
<feature type="transmembrane region" description="Helical" evidence="2">
    <location>
        <begin position="245"/>
        <end position="265"/>
    </location>
</feature>
<feature type="transmembrane region" description="Helical" evidence="2">
    <location>
        <begin position="98"/>
        <end position="120"/>
    </location>
</feature>
<comment type="caution">
    <text evidence="4">The sequence shown here is derived from an EMBL/GenBank/DDBJ whole genome shotgun (WGS) entry which is preliminary data.</text>
</comment>
<proteinExistence type="predicted"/>
<evidence type="ECO:0000259" key="3">
    <source>
        <dbReference type="Pfam" id="PF07786"/>
    </source>
</evidence>
<feature type="transmembrane region" description="Helical" evidence="2">
    <location>
        <begin position="285"/>
        <end position="302"/>
    </location>
</feature>
<sequence length="416" mass="46947">MAVLALPDSPHQDLLNPPTPSPRNRVDAVDVVRGLLMCVITVGHGLILLNDSESNKWLGLLITKVTNLGTPGFTMISGMLLGYFESTYSHFQRIRWKYFIRGIQLLTLAHLLISLATYPLRQETSLIEACLRYWYITDALAVLFMLLPTLVPRLDRPARIVLGITCLLSWKLFSFFPSISSPILLVVKEFTFGVSLRDNPLLGDTYPIVPLAGLFMIGTVLGNSFARSIVGATLGQFVGTLRRSIVPLILLSGFLVGLWGAGKFFSEGFFGNTLKTLFYPEKLSSLLPFYIGVLFLILAYFVRKIEMEKNFGRFEKALALFGKTSLFTYVVQYFLVQTIPALIGWRNQLNIAEWTLYLGGTFMILFYLARIYNDSFLKGWNRSGKAKRRPSEMKRENALTSPDISPELLNLKKDLW</sequence>
<dbReference type="Pfam" id="PF07786">
    <property type="entry name" value="HGSNAT_cat"/>
    <property type="match status" value="1"/>
</dbReference>
<feature type="transmembrane region" description="Helical" evidence="2">
    <location>
        <begin position="314"/>
        <end position="334"/>
    </location>
</feature>
<keyword evidence="2" id="KW-0812">Transmembrane</keyword>
<feature type="transmembrane region" description="Helical" evidence="2">
    <location>
        <begin position="354"/>
        <end position="372"/>
    </location>
</feature>
<protein>
    <submittedName>
        <fullName evidence="4">Acyltransferase</fullName>
    </submittedName>
</protein>
<dbReference type="Proteomes" id="UP000534783">
    <property type="component" value="Unassembled WGS sequence"/>
</dbReference>
<feature type="transmembrane region" description="Helical" evidence="2">
    <location>
        <begin position="31"/>
        <end position="48"/>
    </location>
</feature>
<feature type="domain" description="Heparan-alpha-glucosaminide N-acetyltransferase catalytic" evidence="3">
    <location>
        <begin position="25"/>
        <end position="228"/>
    </location>
</feature>
<dbReference type="GO" id="GO:0016746">
    <property type="term" value="F:acyltransferase activity"/>
    <property type="evidence" value="ECO:0007669"/>
    <property type="project" value="UniProtKB-KW"/>
</dbReference>